<evidence type="ECO:0000256" key="10">
    <source>
        <dbReference type="RuleBase" id="RU362071"/>
    </source>
</evidence>
<dbReference type="GO" id="GO:0044780">
    <property type="term" value="P:bacterial-type flagellum assembly"/>
    <property type="evidence" value="ECO:0007669"/>
    <property type="project" value="UniProtKB-UniRule"/>
</dbReference>
<keyword evidence="5 10" id="KW-0812">Transmembrane</keyword>
<dbReference type="GO" id="GO:0006605">
    <property type="term" value="P:protein targeting"/>
    <property type="evidence" value="ECO:0007669"/>
    <property type="project" value="UniProtKB-UniRule"/>
</dbReference>
<accession>A0A1T5LE36</accession>
<keyword evidence="11" id="KW-0966">Cell projection</keyword>
<dbReference type="GO" id="GO:0009425">
    <property type="term" value="C:bacterial-type flagellum basal body"/>
    <property type="evidence" value="ECO:0007669"/>
    <property type="project" value="UniProtKB-SubCell"/>
</dbReference>
<dbReference type="InterPro" id="IPR002010">
    <property type="entry name" value="T3SS_IM_R"/>
</dbReference>
<sequence length="257" mass="28894">MNIMENTILLFLVFARVSGIFLLTPIFGSTNIPKRLKIGLAGFMTYIAFPLVSVSEAMNVVNIYQVLYFILIEFFIGLVFGFVSFLILTSINLAGIIIDRNIGFSMVNVINPQDQSHIPVTANFFYIIAMLVFLITNSHHILIKAVLHSFNVIPIGYESVNLLLVDKIIEILRTSFVLGFKMAAPIVITILATNVLLGVLARAMPQMNVFIVGMPLKIFIGLITIFIVLPLYFKIFNNIFEIMFEYIRDFINGSVRG</sequence>
<evidence type="ECO:0000256" key="7">
    <source>
        <dbReference type="ARBA" id="ARBA00023136"/>
    </source>
</evidence>
<evidence type="ECO:0000256" key="8">
    <source>
        <dbReference type="ARBA" id="ARBA00023143"/>
    </source>
</evidence>
<name>A0A1T5LE36_9FIRM</name>
<dbReference type="Pfam" id="PF01311">
    <property type="entry name" value="Bac_export_1"/>
    <property type="match status" value="1"/>
</dbReference>
<evidence type="ECO:0000256" key="5">
    <source>
        <dbReference type="ARBA" id="ARBA00022692"/>
    </source>
</evidence>
<dbReference type="EMBL" id="FUZT01000006">
    <property type="protein sequence ID" value="SKC74306.1"/>
    <property type="molecule type" value="Genomic_DNA"/>
</dbReference>
<evidence type="ECO:0000256" key="4">
    <source>
        <dbReference type="ARBA" id="ARBA00022475"/>
    </source>
</evidence>
<dbReference type="GO" id="GO:0005886">
    <property type="term" value="C:plasma membrane"/>
    <property type="evidence" value="ECO:0007669"/>
    <property type="project" value="UniProtKB-SubCell"/>
</dbReference>
<feature type="transmembrane region" description="Helical" evidence="10">
    <location>
        <begin position="209"/>
        <end position="233"/>
    </location>
</feature>
<comment type="similarity">
    <text evidence="2 10">Belongs to the FliR/MopE/SpaR family.</text>
</comment>
<keyword evidence="6 10" id="KW-1133">Transmembrane helix</keyword>
<evidence type="ECO:0000256" key="2">
    <source>
        <dbReference type="ARBA" id="ARBA00009772"/>
    </source>
</evidence>
<feature type="transmembrane region" description="Helical" evidence="10">
    <location>
        <begin position="182"/>
        <end position="203"/>
    </location>
</feature>
<dbReference type="PANTHER" id="PTHR30065">
    <property type="entry name" value="FLAGELLAR BIOSYNTHETIC PROTEIN FLIR"/>
    <property type="match status" value="1"/>
</dbReference>
<gene>
    <name evidence="11" type="ORF">SAMN02194393_02843</name>
</gene>
<protein>
    <recommendedName>
        <fullName evidence="3 9">Flagellar biosynthetic protein FliR</fullName>
    </recommendedName>
</protein>
<dbReference type="InterPro" id="IPR006303">
    <property type="entry name" value="FliR"/>
</dbReference>
<dbReference type="PRINTS" id="PR00953">
    <property type="entry name" value="TYPE3IMRPROT"/>
</dbReference>
<reference evidence="11 12" key="1">
    <citation type="submission" date="2017-02" db="EMBL/GenBank/DDBJ databases">
        <authorList>
            <person name="Peterson S.W."/>
        </authorList>
    </citation>
    <scope>NUCLEOTIDE SEQUENCE [LARGE SCALE GENOMIC DNA]</scope>
    <source>
        <strain evidence="11 12">M1</strain>
    </source>
</reference>
<keyword evidence="8 10" id="KW-0975">Bacterial flagellum</keyword>
<organism evidence="11 12">
    <name type="scientific">Maledivibacter halophilus</name>
    <dbReference type="NCBI Taxonomy" id="36842"/>
    <lineage>
        <taxon>Bacteria</taxon>
        <taxon>Bacillati</taxon>
        <taxon>Bacillota</taxon>
        <taxon>Clostridia</taxon>
        <taxon>Peptostreptococcales</taxon>
        <taxon>Caminicellaceae</taxon>
        <taxon>Maledivibacter</taxon>
    </lineage>
</organism>
<keyword evidence="11" id="KW-0969">Cilium</keyword>
<dbReference type="STRING" id="36842.SAMN02194393_02843"/>
<dbReference type="OrthoDB" id="9807748at2"/>
<dbReference type="RefSeq" id="WP_079492443.1">
    <property type="nucleotide sequence ID" value="NZ_FUZT01000006.1"/>
</dbReference>
<keyword evidence="11" id="KW-0282">Flagellum</keyword>
<evidence type="ECO:0000256" key="6">
    <source>
        <dbReference type="ARBA" id="ARBA00022989"/>
    </source>
</evidence>
<keyword evidence="4 10" id="KW-1003">Cell membrane</keyword>
<dbReference type="AlphaFoldDB" id="A0A1T5LE36"/>
<feature type="transmembrane region" description="Helical" evidence="10">
    <location>
        <begin position="118"/>
        <end position="136"/>
    </location>
</feature>
<proteinExistence type="inferred from homology"/>
<dbReference type="Proteomes" id="UP000190285">
    <property type="component" value="Unassembled WGS sequence"/>
</dbReference>
<comment type="function">
    <text evidence="1 10">Role in flagellar biosynthesis.</text>
</comment>
<dbReference type="NCBIfam" id="TIGR01400">
    <property type="entry name" value="fliR"/>
    <property type="match status" value="1"/>
</dbReference>
<evidence type="ECO:0000256" key="3">
    <source>
        <dbReference type="ARBA" id="ARBA00021717"/>
    </source>
</evidence>
<keyword evidence="12" id="KW-1185">Reference proteome</keyword>
<evidence type="ECO:0000256" key="1">
    <source>
        <dbReference type="ARBA" id="ARBA00002578"/>
    </source>
</evidence>
<evidence type="ECO:0000313" key="12">
    <source>
        <dbReference type="Proteomes" id="UP000190285"/>
    </source>
</evidence>
<evidence type="ECO:0000256" key="9">
    <source>
        <dbReference type="NCBIfam" id="TIGR01400"/>
    </source>
</evidence>
<evidence type="ECO:0000313" key="11">
    <source>
        <dbReference type="EMBL" id="SKC74306.1"/>
    </source>
</evidence>
<comment type="subcellular location">
    <subcellularLocation>
        <location evidence="10">Cell membrane</location>
        <topology evidence="10">Multi-pass membrane protein</topology>
    </subcellularLocation>
    <subcellularLocation>
        <location evidence="10">Bacterial flagellum basal body</location>
    </subcellularLocation>
</comment>
<keyword evidence="7 10" id="KW-0472">Membrane</keyword>
<dbReference type="PANTHER" id="PTHR30065:SF1">
    <property type="entry name" value="SURFACE PRESENTATION OF ANTIGENS PROTEIN SPAR"/>
    <property type="match status" value="1"/>
</dbReference>
<feature type="transmembrane region" description="Helical" evidence="10">
    <location>
        <begin position="66"/>
        <end position="98"/>
    </location>
</feature>
<feature type="transmembrane region" description="Helical" evidence="10">
    <location>
        <begin position="38"/>
        <end position="54"/>
    </location>
</feature>